<dbReference type="AlphaFoldDB" id="A0A7R9DF28"/>
<gene>
    <name evidence="2" type="ORF">TCEB3V08_LOCUS11796</name>
</gene>
<evidence type="ECO:0000256" key="1">
    <source>
        <dbReference type="ARBA" id="ARBA00007099"/>
    </source>
</evidence>
<reference evidence="2" key="1">
    <citation type="submission" date="2020-11" db="EMBL/GenBank/DDBJ databases">
        <authorList>
            <person name="Tran Van P."/>
        </authorList>
    </citation>
    <scope>NUCLEOTIDE SEQUENCE</scope>
</reference>
<dbReference type="InterPro" id="IPR024131">
    <property type="entry name" value="UPF0489"/>
</dbReference>
<accession>A0A7R9DF28</accession>
<protein>
    <submittedName>
        <fullName evidence="2">Uncharacterized protein</fullName>
    </submittedName>
</protein>
<sequence length="134" mass="15957">MYTLFPMNNTYNTMVLSHQSGTKQDKPAADWFNRYESQKDDLEDLGRVFRKYLSGKDDPYILDVDLDFFSTRNPFRGLYERAGLYDTLRELYRFQRPDLDQDDKVLASLSLSVRRLETVDDDDEEEEEEEDDDE</sequence>
<comment type="similarity">
    <text evidence="1">Belongs to the UPF0489 family.</text>
</comment>
<dbReference type="EMBL" id="OC323784">
    <property type="protein sequence ID" value="CAD7413540.1"/>
    <property type="molecule type" value="Genomic_DNA"/>
</dbReference>
<name>A0A7R9DF28_TIMCR</name>
<evidence type="ECO:0000313" key="2">
    <source>
        <dbReference type="EMBL" id="CAD7413540.1"/>
    </source>
</evidence>
<organism evidence="2">
    <name type="scientific">Timema cristinae</name>
    <name type="common">Walking stick</name>
    <dbReference type="NCBI Taxonomy" id="61476"/>
    <lineage>
        <taxon>Eukaryota</taxon>
        <taxon>Metazoa</taxon>
        <taxon>Ecdysozoa</taxon>
        <taxon>Arthropoda</taxon>
        <taxon>Hexapoda</taxon>
        <taxon>Insecta</taxon>
        <taxon>Pterygota</taxon>
        <taxon>Neoptera</taxon>
        <taxon>Polyneoptera</taxon>
        <taxon>Phasmatodea</taxon>
        <taxon>Timematodea</taxon>
        <taxon>Timematoidea</taxon>
        <taxon>Timematidae</taxon>
        <taxon>Timema</taxon>
    </lineage>
</organism>
<proteinExistence type="inferred from homology"/>
<dbReference type="PANTHER" id="PTHR13225">
    <property type="entry name" value="MISEXPRESSION SUPPRESSOR OF RAS 6"/>
    <property type="match status" value="1"/>
</dbReference>
<dbReference type="PANTHER" id="PTHR13225:SF3">
    <property type="entry name" value="UPF0489 PROTEIN C5ORF22"/>
    <property type="match status" value="1"/>
</dbReference>